<evidence type="ECO:0000313" key="10">
    <source>
        <dbReference type="Proteomes" id="UP000000547"/>
    </source>
</evidence>
<name>Q481F7_COLP3</name>
<sequence>MKQFFVTATDTDAGKTFVSCALIHAFTHHNKSSTNELMKVAAFKPISAGCELVGGQLINEDAKLLSEFANSGQSIAHINPIAFEQPIAPHIAAKKENKQITIADINHHYQQVKSLNADVTLVEGAGGWRLPLGEMTVLSNDNAEKSSDNNKPSYQFLSDFVKETNLEVILIVNMKLGCLNHALLTYETIKADGLNCVAWIANCATSDPMNNLSENITELEKILPIPKMAQFDFIADVNEEGKDVSYFEKISHAANQINLSVLV</sequence>
<comment type="subunit">
    <text evidence="8">Homodimer.</text>
</comment>
<evidence type="ECO:0000256" key="6">
    <source>
        <dbReference type="ARBA" id="ARBA00022840"/>
    </source>
</evidence>
<keyword evidence="2 8" id="KW-0436">Ligase</keyword>
<feature type="binding site" evidence="8">
    <location>
        <position position="61"/>
    </location>
    <ligand>
        <name>ATP</name>
        <dbReference type="ChEBI" id="CHEBI:30616"/>
    </ligand>
</feature>
<protein>
    <recommendedName>
        <fullName evidence="8">ATP-dependent dethiobiotin synthetase BioD</fullName>
        <ecNumber evidence="8">6.3.3.3</ecNumber>
    </recommendedName>
    <alternativeName>
        <fullName evidence="8">DTB synthetase</fullName>
        <shortName evidence="8">DTBS</shortName>
    </alternativeName>
    <alternativeName>
        <fullName evidence="8">Dethiobiotin synthase</fullName>
    </alternativeName>
</protein>
<keyword evidence="1 8" id="KW-0963">Cytoplasm</keyword>
<proteinExistence type="inferred from homology"/>
<feature type="binding site" evidence="8">
    <location>
        <position position="123"/>
    </location>
    <ligand>
        <name>Mg(2+)</name>
        <dbReference type="ChEBI" id="CHEBI:18420"/>
    </ligand>
</feature>
<dbReference type="HAMAP" id="MF_00336">
    <property type="entry name" value="BioD"/>
    <property type="match status" value="1"/>
</dbReference>
<keyword evidence="6 8" id="KW-0067">ATP-binding</keyword>
<comment type="function">
    <text evidence="8">Catalyzes a mechanistically unusual reaction, the ATP-dependent insertion of CO2 between the N7 and N8 nitrogen atoms of 7,8-diaminopelargonic acid (DAPA, also called 7,8-diammoniononanoate) to form a ureido ring.</text>
</comment>
<dbReference type="PANTHER" id="PTHR43210">
    <property type="entry name" value="DETHIOBIOTIN SYNTHETASE"/>
    <property type="match status" value="1"/>
</dbReference>
<dbReference type="InterPro" id="IPR027417">
    <property type="entry name" value="P-loop_NTPase"/>
</dbReference>
<dbReference type="Gene3D" id="3.40.50.300">
    <property type="entry name" value="P-loop containing nucleotide triphosphate hydrolases"/>
    <property type="match status" value="1"/>
</dbReference>
<evidence type="ECO:0000256" key="2">
    <source>
        <dbReference type="ARBA" id="ARBA00022598"/>
    </source>
</evidence>
<dbReference type="UniPathway" id="UPA00078">
    <property type="reaction ID" value="UER00161"/>
</dbReference>
<dbReference type="Pfam" id="PF13500">
    <property type="entry name" value="AAA_26"/>
    <property type="match status" value="2"/>
</dbReference>
<keyword evidence="3 8" id="KW-0479">Metal-binding</keyword>
<dbReference type="EMBL" id="CP000083">
    <property type="protein sequence ID" value="AAZ26359.1"/>
    <property type="molecule type" value="Genomic_DNA"/>
</dbReference>
<evidence type="ECO:0000256" key="3">
    <source>
        <dbReference type="ARBA" id="ARBA00022723"/>
    </source>
</evidence>
<evidence type="ECO:0000256" key="5">
    <source>
        <dbReference type="ARBA" id="ARBA00022756"/>
    </source>
</evidence>
<dbReference type="GO" id="GO:0004141">
    <property type="term" value="F:dethiobiotin synthase activity"/>
    <property type="evidence" value="ECO:0007669"/>
    <property type="project" value="UniProtKB-UniRule"/>
</dbReference>
<feature type="active site" evidence="8">
    <location>
        <position position="44"/>
    </location>
</feature>
<comment type="catalytic activity">
    <reaction evidence="8">
        <text>(7R,8S)-7,8-diammoniononanoate + CO2 + ATP = (4R,5S)-dethiobiotin + ADP + phosphate + 3 H(+)</text>
        <dbReference type="Rhea" id="RHEA:15805"/>
        <dbReference type="ChEBI" id="CHEBI:15378"/>
        <dbReference type="ChEBI" id="CHEBI:16526"/>
        <dbReference type="ChEBI" id="CHEBI:30616"/>
        <dbReference type="ChEBI" id="CHEBI:43474"/>
        <dbReference type="ChEBI" id="CHEBI:149469"/>
        <dbReference type="ChEBI" id="CHEBI:149473"/>
        <dbReference type="ChEBI" id="CHEBI:456216"/>
        <dbReference type="EC" id="6.3.3.3"/>
    </reaction>
</comment>
<dbReference type="HOGENOM" id="CLU_072551_3_1_6"/>
<comment type="pathway">
    <text evidence="8">Cofactor biosynthesis; biotin biosynthesis; biotin from 7,8-diaminononanoate: step 1/2.</text>
</comment>
<dbReference type="AlphaFoldDB" id="Q481F7"/>
<dbReference type="CDD" id="cd03109">
    <property type="entry name" value="DTBS"/>
    <property type="match status" value="1"/>
</dbReference>
<comment type="subcellular location">
    <subcellularLocation>
        <location evidence="8">Cytoplasm</location>
    </subcellularLocation>
</comment>
<accession>Q481F7</accession>
<comment type="caution">
    <text evidence="8">Lacks conserved residue(s) required for the propagation of feature annotation.</text>
</comment>
<feature type="binding site" evidence="8">
    <location>
        <begin position="123"/>
        <end position="126"/>
    </location>
    <ligand>
        <name>ATP</name>
        <dbReference type="ChEBI" id="CHEBI:30616"/>
    </ligand>
</feature>
<dbReference type="RefSeq" id="WP_011043406.1">
    <property type="nucleotide sequence ID" value="NC_003910.7"/>
</dbReference>
<feature type="binding site" evidence="8">
    <location>
        <position position="61"/>
    </location>
    <ligand>
        <name>Mg(2+)</name>
        <dbReference type="ChEBI" id="CHEBI:18420"/>
    </ligand>
</feature>
<dbReference type="FunFam" id="3.40.50.300:FF:000292">
    <property type="entry name" value="ATP-dependent dethiobiotin synthetase BioD"/>
    <property type="match status" value="1"/>
</dbReference>
<dbReference type="KEGG" id="cps:CPS_2597"/>
<keyword evidence="4 8" id="KW-0547">Nucleotide-binding</keyword>
<evidence type="ECO:0000256" key="8">
    <source>
        <dbReference type="HAMAP-Rule" id="MF_00336"/>
    </source>
</evidence>
<feature type="binding site" evidence="8">
    <location>
        <position position="16"/>
    </location>
    <ligand>
        <name>Mg(2+)</name>
        <dbReference type="ChEBI" id="CHEBI:18420"/>
    </ligand>
</feature>
<reference evidence="9" key="1">
    <citation type="journal article" date="2005" name="Proc. Natl. Acad. Sci. U.S.A.">
        <title>The psychrophilic lifestyle as revealed by the genome sequence of Colwellia psychrerythraea 34H through genomic and proteomic analyses.</title>
        <authorList>
            <person name="Methe B.A."/>
            <person name="Nelson K.E."/>
            <person name="Deming J.W."/>
            <person name="Momen B."/>
            <person name="Melamud E."/>
            <person name="Zhang X."/>
            <person name="Moult J."/>
            <person name="Madupu R."/>
            <person name="Nelson W.C."/>
            <person name="Dodson R.J."/>
            <person name="Brinkac L.M."/>
            <person name="Daugherty S.C."/>
            <person name="Durkin A.S."/>
            <person name="DeBoy R.T."/>
            <person name="Kolonay J.F."/>
            <person name="Sullivan S.A."/>
            <person name="Zhou L."/>
            <person name="Davidsen T.M."/>
            <person name="Wu M."/>
            <person name="Huston A.L."/>
            <person name="Lewis M."/>
            <person name="Weaver B."/>
            <person name="Weidman J.F."/>
            <person name="Khouri H."/>
            <person name="Utterback T.R."/>
            <person name="Feldblyum T.V."/>
            <person name="Fraser C.M."/>
        </authorList>
    </citation>
    <scope>NUCLEOTIDE SEQUENCE [LARGE SCALE GENOMIC DNA]</scope>
    <source>
        <strain evidence="9">34H</strain>
    </source>
</reference>
<keyword evidence="7 8" id="KW-0460">Magnesium</keyword>
<organism evidence="9 10">
    <name type="scientific">Colwellia psychrerythraea (strain 34H / ATCC BAA-681)</name>
    <name type="common">Vibrio psychroerythus</name>
    <dbReference type="NCBI Taxonomy" id="167879"/>
    <lineage>
        <taxon>Bacteria</taxon>
        <taxon>Pseudomonadati</taxon>
        <taxon>Pseudomonadota</taxon>
        <taxon>Gammaproteobacteria</taxon>
        <taxon>Alteromonadales</taxon>
        <taxon>Colwelliaceae</taxon>
        <taxon>Colwellia</taxon>
    </lineage>
</organism>
<dbReference type="GO" id="GO:0000287">
    <property type="term" value="F:magnesium ion binding"/>
    <property type="evidence" value="ECO:0007669"/>
    <property type="project" value="UniProtKB-UniRule"/>
</dbReference>
<dbReference type="PIRSF" id="PIRSF006755">
    <property type="entry name" value="DTB_synth"/>
    <property type="match status" value="1"/>
</dbReference>
<dbReference type="EC" id="6.3.3.3" evidence="8"/>
<comment type="similarity">
    <text evidence="8">Belongs to the dethiobiotin synthetase family.</text>
</comment>
<dbReference type="PANTHER" id="PTHR43210:SF5">
    <property type="entry name" value="DETHIOBIOTIN SYNTHETASE"/>
    <property type="match status" value="1"/>
</dbReference>
<keyword evidence="5 8" id="KW-0093">Biotin biosynthesis</keyword>
<dbReference type="STRING" id="167879.CPS_2597"/>
<evidence type="ECO:0000256" key="7">
    <source>
        <dbReference type="ARBA" id="ARBA00022842"/>
    </source>
</evidence>
<feature type="binding site" evidence="8">
    <location>
        <begin position="202"/>
        <end position="203"/>
    </location>
    <ligand>
        <name>ATP</name>
        <dbReference type="ChEBI" id="CHEBI:30616"/>
    </ligand>
</feature>
<comment type="cofactor">
    <cofactor evidence="8">
        <name>Mg(2+)</name>
        <dbReference type="ChEBI" id="CHEBI:18420"/>
    </cofactor>
</comment>
<dbReference type="Proteomes" id="UP000000547">
    <property type="component" value="Chromosome"/>
</dbReference>
<dbReference type="InterPro" id="IPR004472">
    <property type="entry name" value="DTB_synth_BioD"/>
</dbReference>
<evidence type="ECO:0000313" key="9">
    <source>
        <dbReference type="EMBL" id="AAZ26359.1"/>
    </source>
</evidence>
<dbReference type="SUPFAM" id="SSF52540">
    <property type="entry name" value="P-loop containing nucleoside triphosphate hydrolases"/>
    <property type="match status" value="1"/>
</dbReference>
<dbReference type="GO" id="GO:0009102">
    <property type="term" value="P:biotin biosynthetic process"/>
    <property type="evidence" value="ECO:0007669"/>
    <property type="project" value="UniProtKB-UniRule"/>
</dbReference>
<evidence type="ECO:0000256" key="4">
    <source>
        <dbReference type="ARBA" id="ARBA00022741"/>
    </source>
</evidence>
<gene>
    <name evidence="8 9" type="primary">bioD</name>
    <name evidence="9" type="ordered locus">CPS_2597</name>
</gene>
<dbReference type="GO" id="GO:0005524">
    <property type="term" value="F:ATP binding"/>
    <property type="evidence" value="ECO:0007669"/>
    <property type="project" value="UniProtKB-UniRule"/>
</dbReference>
<dbReference type="GO" id="GO:0005829">
    <property type="term" value="C:cytosol"/>
    <property type="evidence" value="ECO:0007669"/>
    <property type="project" value="TreeGrafter"/>
</dbReference>
<dbReference type="NCBIfam" id="TIGR00347">
    <property type="entry name" value="bioD"/>
    <property type="match status" value="1"/>
</dbReference>
<evidence type="ECO:0000256" key="1">
    <source>
        <dbReference type="ARBA" id="ARBA00022490"/>
    </source>
</evidence>
<dbReference type="GO" id="GO:0042803">
    <property type="term" value="F:protein homodimerization activity"/>
    <property type="evidence" value="ECO:0007669"/>
    <property type="project" value="UniProtKB-ARBA"/>
</dbReference>
<feature type="binding site" evidence="8">
    <location>
        <begin position="12"/>
        <end position="17"/>
    </location>
    <ligand>
        <name>ATP</name>
        <dbReference type="ChEBI" id="CHEBI:30616"/>
    </ligand>
</feature>